<comment type="caution">
    <text evidence="2">The sequence shown here is derived from an EMBL/GenBank/DDBJ whole genome shotgun (WGS) entry which is preliminary data.</text>
</comment>
<sequence>MRSKLGNNGQIRRDVRIRVSTNSGRIRAGLPQTAAHSSSSVKNGKSAVSVTLFRRSPRQKPPEMPSGEPFLQEPPVMSETVGSD</sequence>
<keyword evidence="3" id="KW-1185">Reference proteome</keyword>
<proteinExistence type="predicted"/>
<gene>
    <name evidence="2" type="ORF">A8926_6138</name>
</gene>
<reference evidence="2" key="1">
    <citation type="submission" date="2017-12" db="EMBL/GenBank/DDBJ databases">
        <title>Sequencing the genomes of 1000 Actinobacteria strains.</title>
        <authorList>
            <person name="Klenk H.-P."/>
        </authorList>
    </citation>
    <scope>NUCLEOTIDE SEQUENCE [LARGE SCALE GENOMIC DNA]</scope>
    <source>
        <strain evidence="2">DSM 44228</strain>
    </source>
</reference>
<feature type="compositionally biased region" description="Polar residues" evidence="1">
    <location>
        <begin position="34"/>
        <end position="49"/>
    </location>
</feature>
<dbReference type="STRING" id="994479.GCA_000194155_01635"/>
<dbReference type="Proteomes" id="UP000233786">
    <property type="component" value="Unassembled WGS sequence"/>
</dbReference>
<accession>A0A2N3Y578</accession>
<evidence type="ECO:0000256" key="1">
    <source>
        <dbReference type="SAM" id="MobiDB-lite"/>
    </source>
</evidence>
<name>A0A2N3Y578_SACSN</name>
<dbReference type="AlphaFoldDB" id="A0A2N3Y578"/>
<organism evidence="2 3">
    <name type="scientific">Saccharopolyspora spinosa</name>
    <dbReference type="NCBI Taxonomy" id="60894"/>
    <lineage>
        <taxon>Bacteria</taxon>
        <taxon>Bacillati</taxon>
        <taxon>Actinomycetota</taxon>
        <taxon>Actinomycetes</taxon>
        <taxon>Pseudonocardiales</taxon>
        <taxon>Pseudonocardiaceae</taxon>
        <taxon>Saccharopolyspora</taxon>
    </lineage>
</organism>
<feature type="region of interest" description="Disordered" evidence="1">
    <location>
        <begin position="1"/>
        <end position="84"/>
    </location>
</feature>
<dbReference type="EMBL" id="PJNB01000001">
    <property type="protein sequence ID" value="PKW18082.1"/>
    <property type="molecule type" value="Genomic_DNA"/>
</dbReference>
<feature type="compositionally biased region" description="Polar residues" evidence="1">
    <location>
        <begin position="1"/>
        <end position="10"/>
    </location>
</feature>
<evidence type="ECO:0000313" key="3">
    <source>
        <dbReference type="Proteomes" id="UP000233786"/>
    </source>
</evidence>
<evidence type="ECO:0000313" key="2">
    <source>
        <dbReference type="EMBL" id="PKW18082.1"/>
    </source>
</evidence>
<protein>
    <submittedName>
        <fullName evidence="2">Uncharacterized protein</fullName>
    </submittedName>
</protein>